<keyword evidence="4" id="KW-1185">Reference proteome</keyword>
<dbReference type="Proteomes" id="UP000829720">
    <property type="component" value="Unassembled WGS sequence"/>
</dbReference>
<evidence type="ECO:0000313" key="3">
    <source>
        <dbReference type="EMBL" id="KAI1887232.1"/>
    </source>
</evidence>
<comment type="caution">
    <text evidence="3">The sequence shown here is derived from an EMBL/GenBank/DDBJ whole genome shotgun (WGS) entry which is preliminary data.</text>
</comment>
<feature type="region of interest" description="Disordered" evidence="1">
    <location>
        <begin position="155"/>
        <end position="191"/>
    </location>
</feature>
<feature type="domain" description="DUF4587" evidence="2">
    <location>
        <begin position="51"/>
        <end position="116"/>
    </location>
</feature>
<dbReference type="PANTHER" id="PTHR28604:SF1">
    <property type="entry name" value="PROLINE-RICH PROTEIN 29"/>
    <property type="match status" value="1"/>
</dbReference>
<reference evidence="3" key="1">
    <citation type="submission" date="2021-01" db="EMBL/GenBank/DDBJ databases">
        <authorList>
            <person name="Zahm M."/>
            <person name="Roques C."/>
            <person name="Cabau C."/>
            <person name="Klopp C."/>
            <person name="Donnadieu C."/>
            <person name="Jouanno E."/>
            <person name="Lampietro C."/>
            <person name="Louis A."/>
            <person name="Herpin A."/>
            <person name="Echchiki A."/>
            <person name="Berthelot C."/>
            <person name="Parey E."/>
            <person name="Roest-Crollius H."/>
            <person name="Braasch I."/>
            <person name="Postlethwait J."/>
            <person name="Bobe J."/>
            <person name="Montfort J."/>
            <person name="Bouchez O."/>
            <person name="Begum T."/>
            <person name="Mejri S."/>
            <person name="Adams A."/>
            <person name="Chen W.-J."/>
            <person name="Guiguen Y."/>
        </authorList>
    </citation>
    <scope>NUCLEOTIDE SEQUENCE</scope>
    <source>
        <tissue evidence="3">Blood</tissue>
    </source>
</reference>
<evidence type="ECO:0000313" key="4">
    <source>
        <dbReference type="Proteomes" id="UP000829720"/>
    </source>
</evidence>
<protein>
    <recommendedName>
        <fullName evidence="2">DUF4587 domain-containing protein</fullName>
    </recommendedName>
</protein>
<evidence type="ECO:0000256" key="1">
    <source>
        <dbReference type="SAM" id="MobiDB-lite"/>
    </source>
</evidence>
<dbReference type="EMBL" id="JAERUA010000018">
    <property type="protein sequence ID" value="KAI1887232.1"/>
    <property type="molecule type" value="Genomic_DNA"/>
</dbReference>
<dbReference type="InterPro" id="IPR038915">
    <property type="entry name" value="PRR29-like"/>
</dbReference>
<name>A0A8T3CUG7_9TELE</name>
<dbReference type="InterPro" id="IPR027904">
    <property type="entry name" value="DUF4587"/>
</dbReference>
<dbReference type="PANTHER" id="PTHR28604">
    <property type="match status" value="1"/>
</dbReference>
<evidence type="ECO:0000259" key="2">
    <source>
        <dbReference type="Pfam" id="PF15248"/>
    </source>
</evidence>
<dbReference type="AlphaFoldDB" id="A0A8T3CUG7"/>
<accession>A0A8T3CUG7</accession>
<sequence length="191" mass="21354">MAWADDHYMQTQQLNEGSQHAQIIQQPALPLPTMILQQLPLAVSPVAPAIRPGHVKEDLTELMMIQNAQMHQVIMNNMTMTALCAFGYSQMPEAPEAVKYPMIMEDEEPEVYHHHYLPPLFPSYAPWAPPPQPHPHPALVYQGPVELHDPAPSSLRIRRAVPPPPPPSATRTVGADVPPAAEYYDATERRL</sequence>
<dbReference type="Pfam" id="PF15248">
    <property type="entry name" value="DUF4587"/>
    <property type="match status" value="1"/>
</dbReference>
<gene>
    <name evidence="3" type="ORF">AGOR_G00187740</name>
</gene>
<proteinExistence type="predicted"/>
<organism evidence="3 4">
    <name type="scientific">Albula goreensis</name>
    <dbReference type="NCBI Taxonomy" id="1534307"/>
    <lineage>
        <taxon>Eukaryota</taxon>
        <taxon>Metazoa</taxon>
        <taxon>Chordata</taxon>
        <taxon>Craniata</taxon>
        <taxon>Vertebrata</taxon>
        <taxon>Euteleostomi</taxon>
        <taxon>Actinopterygii</taxon>
        <taxon>Neopterygii</taxon>
        <taxon>Teleostei</taxon>
        <taxon>Albuliformes</taxon>
        <taxon>Albulidae</taxon>
        <taxon>Albula</taxon>
    </lineage>
</organism>
<dbReference type="OrthoDB" id="8962708at2759"/>